<evidence type="ECO:0000313" key="4">
    <source>
        <dbReference type="EMBL" id="VEI65467.1"/>
    </source>
</evidence>
<dbReference type="EMBL" id="LR134493">
    <property type="protein sequence ID" value="VEI65467.1"/>
    <property type="molecule type" value="Genomic_DNA"/>
</dbReference>
<evidence type="ECO:0000256" key="1">
    <source>
        <dbReference type="ARBA" id="ARBA00023015"/>
    </source>
</evidence>
<dbReference type="Gene3D" id="3.40.50.880">
    <property type="match status" value="1"/>
</dbReference>
<dbReference type="Pfam" id="PF01965">
    <property type="entry name" value="DJ-1_PfpI"/>
    <property type="match status" value="1"/>
</dbReference>
<gene>
    <name evidence="4" type="primary">marA_2</name>
    <name evidence="4" type="ORF">NCTC10036_02307</name>
</gene>
<keyword evidence="1" id="KW-0805">Transcription regulation</keyword>
<evidence type="ECO:0000313" key="5">
    <source>
        <dbReference type="Proteomes" id="UP000281904"/>
    </source>
</evidence>
<accession>A0A448SCN7</accession>
<dbReference type="Gene3D" id="1.10.10.60">
    <property type="entry name" value="Homeodomain-like"/>
    <property type="match status" value="1"/>
</dbReference>
<dbReference type="SUPFAM" id="SSF52317">
    <property type="entry name" value="Class I glutamine amidotransferase-like"/>
    <property type="match status" value="1"/>
</dbReference>
<evidence type="ECO:0000256" key="2">
    <source>
        <dbReference type="ARBA" id="ARBA00023163"/>
    </source>
</evidence>
<dbReference type="AlphaFoldDB" id="A0A448SCN7"/>
<dbReference type="CDD" id="cd03137">
    <property type="entry name" value="GATase1_AraC_1"/>
    <property type="match status" value="1"/>
</dbReference>
<dbReference type="GO" id="GO:0003700">
    <property type="term" value="F:DNA-binding transcription factor activity"/>
    <property type="evidence" value="ECO:0007669"/>
    <property type="project" value="InterPro"/>
</dbReference>
<dbReference type="PANTHER" id="PTHR43130">
    <property type="entry name" value="ARAC-FAMILY TRANSCRIPTIONAL REGULATOR"/>
    <property type="match status" value="1"/>
</dbReference>
<dbReference type="SMART" id="SM00342">
    <property type="entry name" value="HTH_ARAC"/>
    <property type="match status" value="1"/>
</dbReference>
<dbReference type="Pfam" id="PF12833">
    <property type="entry name" value="HTH_18"/>
    <property type="match status" value="1"/>
</dbReference>
<protein>
    <submittedName>
        <fullName evidence="4">Multiple antibiotic resistance protein marA</fullName>
    </submittedName>
</protein>
<dbReference type="GO" id="GO:0043565">
    <property type="term" value="F:sequence-specific DNA binding"/>
    <property type="evidence" value="ECO:0007669"/>
    <property type="project" value="InterPro"/>
</dbReference>
<sequence>MSNLALPLIMEADADGAKDVVPLKYAIMHNIGFFIYPGHQILDLAGPLAVFDMVKKVAGQPFYTLDVLSHTGGMVPSDAGAPVGSQPAAQATPDTLIVVGGDIASMTAPEQVSAVAAVAAITPRIASICTGAFLLAETGLLNGRRATTHWRLAHRLQQTYPAIQVDMDRIFIADGPIWSSAGVTAGIDLALALLEADRGVELAREVARELVVYHRRPGGQSQFSSLSRMEPASDRIRIALTFARDHLHEPLPVERLAEAAHLSVRQFGRMFQKETGETPAKAVERLRVEAARLRIQEGSEPIEHIAQAVGFSDPERMRRAFVRLFGLPPQAIRRAHQHR</sequence>
<dbReference type="InterPro" id="IPR029062">
    <property type="entry name" value="Class_I_gatase-like"/>
</dbReference>
<dbReference type="SUPFAM" id="SSF46689">
    <property type="entry name" value="Homeodomain-like"/>
    <property type="match status" value="2"/>
</dbReference>
<dbReference type="PANTHER" id="PTHR43130:SF3">
    <property type="entry name" value="HTH-TYPE TRANSCRIPTIONAL REGULATOR RV1931C"/>
    <property type="match status" value="1"/>
</dbReference>
<evidence type="ECO:0000259" key="3">
    <source>
        <dbReference type="PROSITE" id="PS01124"/>
    </source>
</evidence>
<dbReference type="InterPro" id="IPR052158">
    <property type="entry name" value="INH-QAR"/>
</dbReference>
<dbReference type="InterPro" id="IPR002818">
    <property type="entry name" value="DJ-1/PfpI"/>
</dbReference>
<proteinExistence type="predicted"/>
<reference evidence="4 5" key="1">
    <citation type="submission" date="2018-12" db="EMBL/GenBank/DDBJ databases">
        <authorList>
            <consortium name="Pathogen Informatics"/>
        </authorList>
    </citation>
    <scope>NUCLEOTIDE SEQUENCE [LARGE SCALE GENOMIC DNA]</scope>
    <source>
        <strain evidence="4 5">NCTC10036</strain>
    </source>
</reference>
<name>A0A448SCN7_SERRU</name>
<dbReference type="Proteomes" id="UP000281904">
    <property type="component" value="Chromosome"/>
</dbReference>
<keyword evidence="2" id="KW-0804">Transcription</keyword>
<feature type="domain" description="HTH araC/xylS-type" evidence="3">
    <location>
        <begin position="237"/>
        <end position="335"/>
    </location>
</feature>
<dbReference type="PROSITE" id="PS01124">
    <property type="entry name" value="HTH_ARAC_FAMILY_2"/>
    <property type="match status" value="1"/>
</dbReference>
<dbReference type="InterPro" id="IPR009057">
    <property type="entry name" value="Homeodomain-like_sf"/>
</dbReference>
<organism evidence="4 5">
    <name type="scientific">Serratia rubidaea</name>
    <name type="common">Serratia marinorubra</name>
    <dbReference type="NCBI Taxonomy" id="61652"/>
    <lineage>
        <taxon>Bacteria</taxon>
        <taxon>Pseudomonadati</taxon>
        <taxon>Pseudomonadota</taxon>
        <taxon>Gammaproteobacteria</taxon>
        <taxon>Enterobacterales</taxon>
        <taxon>Yersiniaceae</taxon>
        <taxon>Serratia</taxon>
    </lineage>
</organism>
<dbReference type="InterPro" id="IPR018060">
    <property type="entry name" value="HTH_AraC"/>
</dbReference>